<protein>
    <submittedName>
        <fullName evidence="1">Uncharacterized protein</fullName>
    </submittedName>
</protein>
<reference evidence="1" key="1">
    <citation type="submission" date="2014-11" db="EMBL/GenBank/DDBJ databases">
        <authorList>
            <person name="Amaro Gonzalez C."/>
        </authorList>
    </citation>
    <scope>NUCLEOTIDE SEQUENCE</scope>
</reference>
<accession>A0A0E9XDR3</accession>
<evidence type="ECO:0000313" key="1">
    <source>
        <dbReference type="EMBL" id="JAH99980.1"/>
    </source>
</evidence>
<proteinExistence type="predicted"/>
<reference evidence="1" key="2">
    <citation type="journal article" date="2015" name="Fish Shellfish Immunol.">
        <title>Early steps in the European eel (Anguilla anguilla)-Vibrio vulnificus interaction in the gills: Role of the RtxA13 toxin.</title>
        <authorList>
            <person name="Callol A."/>
            <person name="Pajuelo D."/>
            <person name="Ebbesson L."/>
            <person name="Teles M."/>
            <person name="MacKenzie S."/>
            <person name="Amaro C."/>
        </authorList>
    </citation>
    <scope>NUCLEOTIDE SEQUENCE</scope>
</reference>
<sequence length="63" mass="7330">MWAPGVCLMECTGINCHIMQHASNEINYLKLTLIGNKLSKEPQPKFCIFMYWYSPAWVFISKC</sequence>
<dbReference type="AlphaFoldDB" id="A0A0E9XDR3"/>
<name>A0A0E9XDR3_ANGAN</name>
<dbReference type="EMBL" id="GBXM01008597">
    <property type="protein sequence ID" value="JAH99980.1"/>
    <property type="molecule type" value="Transcribed_RNA"/>
</dbReference>
<organism evidence="1">
    <name type="scientific">Anguilla anguilla</name>
    <name type="common">European freshwater eel</name>
    <name type="synonym">Muraena anguilla</name>
    <dbReference type="NCBI Taxonomy" id="7936"/>
    <lineage>
        <taxon>Eukaryota</taxon>
        <taxon>Metazoa</taxon>
        <taxon>Chordata</taxon>
        <taxon>Craniata</taxon>
        <taxon>Vertebrata</taxon>
        <taxon>Euteleostomi</taxon>
        <taxon>Actinopterygii</taxon>
        <taxon>Neopterygii</taxon>
        <taxon>Teleostei</taxon>
        <taxon>Anguilliformes</taxon>
        <taxon>Anguillidae</taxon>
        <taxon>Anguilla</taxon>
    </lineage>
</organism>